<evidence type="ECO:0000256" key="1">
    <source>
        <dbReference type="SAM" id="MobiDB-lite"/>
    </source>
</evidence>
<feature type="compositionally biased region" description="Pro residues" evidence="1">
    <location>
        <begin position="350"/>
        <end position="360"/>
    </location>
</feature>
<dbReference type="PANTHER" id="PTHR45691:SF6">
    <property type="entry name" value="PROTEIN DIAPHANOUS"/>
    <property type="match status" value="1"/>
</dbReference>
<dbReference type="PROSITE" id="PS00028">
    <property type="entry name" value="ZINC_FINGER_C2H2_1"/>
    <property type="match status" value="1"/>
</dbReference>
<name>A0A0G4E8W2_VITBC</name>
<feature type="compositionally biased region" description="Pro residues" evidence="1">
    <location>
        <begin position="664"/>
        <end position="673"/>
    </location>
</feature>
<feature type="compositionally biased region" description="Low complexity" evidence="1">
    <location>
        <begin position="361"/>
        <end position="371"/>
    </location>
</feature>
<feature type="compositionally biased region" description="Pro residues" evidence="1">
    <location>
        <begin position="306"/>
        <end position="323"/>
    </location>
</feature>
<dbReference type="GO" id="GO:0005884">
    <property type="term" value="C:actin filament"/>
    <property type="evidence" value="ECO:0007669"/>
    <property type="project" value="TreeGrafter"/>
</dbReference>
<dbReference type="InterPro" id="IPR051412">
    <property type="entry name" value="Formin_Homology_Diaphanous_sf"/>
</dbReference>
<feature type="compositionally biased region" description="Low complexity" evidence="1">
    <location>
        <begin position="575"/>
        <end position="590"/>
    </location>
</feature>
<dbReference type="InterPro" id="IPR013087">
    <property type="entry name" value="Znf_C2H2_type"/>
</dbReference>
<feature type="compositionally biased region" description="Low complexity" evidence="1">
    <location>
        <begin position="198"/>
        <end position="212"/>
    </location>
</feature>
<dbReference type="PANTHER" id="PTHR45691">
    <property type="entry name" value="PROTEIN DIAPHANOUS"/>
    <property type="match status" value="1"/>
</dbReference>
<evidence type="ECO:0000313" key="4">
    <source>
        <dbReference type="Proteomes" id="UP000041254"/>
    </source>
</evidence>
<feature type="domain" description="C2H2-type" evidence="2">
    <location>
        <begin position="506"/>
        <end position="528"/>
    </location>
</feature>
<feature type="compositionally biased region" description="Polar residues" evidence="1">
    <location>
        <begin position="14"/>
        <end position="34"/>
    </location>
</feature>
<feature type="compositionally biased region" description="Basic and acidic residues" evidence="1">
    <location>
        <begin position="160"/>
        <end position="170"/>
    </location>
</feature>
<protein>
    <recommendedName>
        <fullName evidence="2">C2H2-type domain-containing protein</fullName>
    </recommendedName>
</protein>
<feature type="region of interest" description="Disordered" evidence="1">
    <location>
        <begin position="131"/>
        <end position="220"/>
    </location>
</feature>
<dbReference type="InParanoid" id="A0A0G4E8W2"/>
<gene>
    <name evidence="3" type="ORF">Vbra_6803</name>
</gene>
<evidence type="ECO:0000259" key="2">
    <source>
        <dbReference type="PROSITE" id="PS00028"/>
    </source>
</evidence>
<keyword evidence="4" id="KW-1185">Reference proteome</keyword>
<dbReference type="AlphaFoldDB" id="A0A0G4E8W2"/>
<dbReference type="GO" id="GO:0030041">
    <property type="term" value="P:actin filament polymerization"/>
    <property type="evidence" value="ECO:0007669"/>
    <property type="project" value="TreeGrafter"/>
</dbReference>
<dbReference type="Proteomes" id="UP000041254">
    <property type="component" value="Unassembled WGS sequence"/>
</dbReference>
<dbReference type="VEuPathDB" id="CryptoDB:Vbra_6803"/>
<feature type="region of interest" description="Disordered" evidence="1">
    <location>
        <begin position="260"/>
        <end position="371"/>
    </location>
</feature>
<sequence>MARVMMRQAASLATRGNGTATTGVSGQTTDTPRSLSLRHEAPSNDPQQHEQPSGRAASEGGGTVFAPTFAGLADPRIQIPALAPSQFQLLKLIRLQKKVRQVIRRETRMFGQHWKHGFIDIDVERYAADGGQEEEGGGAAEGGASDEHLATQSSCSPHMAPHDALTDVPEKSVVPSPVPVDDVHHQTEATEPPPQDPPSSSAAQEPSSSSAAIDESEVPSMLDVERARTVEKACDLDPDPELAAELKNINVLYYRNEGLRGTTAYPPRDHQGANRGGRRGRGGRGNTGGDDRFAMRAEGGQNRPSYPAPSPPLPPGVPPPPPSNGGGAGWPIDPAIQSYQKRLPMGQGGIPPPPPPPPPSDSAASSPPSVPFLLPAQIQSLSQLLAAQPTLTASFPPAQQEMALSGGTQGGAASQLPQLPMGQSLSSMVSFASTGLSDAGVDMYASGSAAPQSSVYGGGQMDTPVSRQMMRGGRRGMHEGNRGQRSRGWEKDGFSFGTTFHSAGTCNPCKYEWTKGCHLGIHCRFCHHESHAPAGAVRIKPDEETLKSSTVRPEIILKMSNKKKDDAGSTSGTLQSVPSPSPFTTTTTQPSPSPFSQPASPPFNLDFSSPRSSAAPAYDVSDPQQLSGWATPMSHSSPQLSAASGTQYDGTTAMMRLMGFVAPPSAPQPPPPYHIHGTSGHDAVQNSLLQLQLQLQQLQGGAAGSDTNSQGSSPPRPPPPPPPPSE</sequence>
<dbReference type="EMBL" id="CDMY01000069">
    <property type="protein sequence ID" value="CEL92345.1"/>
    <property type="molecule type" value="Genomic_DNA"/>
</dbReference>
<feature type="compositionally biased region" description="Pro residues" evidence="1">
    <location>
        <begin position="714"/>
        <end position="726"/>
    </location>
</feature>
<feature type="region of interest" description="Disordered" evidence="1">
    <location>
        <begin position="559"/>
        <end position="645"/>
    </location>
</feature>
<feature type="region of interest" description="Disordered" evidence="1">
    <location>
        <begin position="696"/>
        <end position="726"/>
    </location>
</feature>
<feature type="region of interest" description="Disordered" evidence="1">
    <location>
        <begin position="1"/>
        <end position="62"/>
    </location>
</feature>
<accession>A0A0G4E8W2</accession>
<feature type="compositionally biased region" description="Pro residues" evidence="1">
    <location>
        <begin position="591"/>
        <end position="601"/>
    </location>
</feature>
<proteinExistence type="predicted"/>
<organism evidence="3 4">
    <name type="scientific">Vitrella brassicaformis (strain CCMP3155)</name>
    <dbReference type="NCBI Taxonomy" id="1169540"/>
    <lineage>
        <taxon>Eukaryota</taxon>
        <taxon>Sar</taxon>
        <taxon>Alveolata</taxon>
        <taxon>Colpodellida</taxon>
        <taxon>Vitrellaceae</taxon>
        <taxon>Vitrella</taxon>
    </lineage>
</organism>
<feature type="region of interest" description="Disordered" evidence="1">
    <location>
        <begin position="661"/>
        <end position="680"/>
    </location>
</feature>
<feature type="compositionally biased region" description="Polar residues" evidence="1">
    <location>
        <begin position="622"/>
        <end position="645"/>
    </location>
</feature>
<reference evidence="3 4" key="1">
    <citation type="submission" date="2014-11" db="EMBL/GenBank/DDBJ databases">
        <authorList>
            <person name="Zhu J."/>
            <person name="Qi W."/>
            <person name="Song R."/>
        </authorList>
    </citation>
    <scope>NUCLEOTIDE SEQUENCE [LARGE SCALE GENOMIC DNA]</scope>
</reference>
<evidence type="ECO:0000313" key="3">
    <source>
        <dbReference type="EMBL" id="CEL92345.1"/>
    </source>
</evidence>